<reference evidence="4" key="6">
    <citation type="submission" date="2011-05" db="EMBL/GenBank/DDBJ databases">
        <title>Complete sequence of Collimonas fungivorans Ter331.</title>
        <authorList>
            <person name="Leveau J.H."/>
        </authorList>
    </citation>
    <scope>NUCLEOTIDE SEQUENCE [LARGE SCALE GENOMIC DNA]</scope>
    <source>
        <strain evidence="4">Ter331</strain>
    </source>
</reference>
<evidence type="ECO:0000256" key="1">
    <source>
        <dbReference type="SAM" id="MobiDB-lite"/>
    </source>
</evidence>
<feature type="region of interest" description="Disordered" evidence="1">
    <location>
        <begin position="158"/>
        <end position="183"/>
    </location>
</feature>
<feature type="chain" id="PRO_5003397284" description="Lipoprotein" evidence="2">
    <location>
        <begin position="28"/>
        <end position="183"/>
    </location>
</feature>
<reference evidence="3 4" key="4">
    <citation type="journal article" date="2010" name="Environ. Microbiol.">
        <title>The bacterial genus Collimonas: mycophagy, weathering and other adaptive solutions to life in oligotrophic soil environments.</title>
        <authorList>
            <person name="Leveau J.H."/>
            <person name="Uroz S."/>
            <person name="de Boer W."/>
        </authorList>
    </citation>
    <scope>NUCLEOTIDE SEQUENCE [LARGE SCALE GENOMIC DNA]</scope>
    <source>
        <strain evidence="3 4">Ter331</strain>
    </source>
</reference>
<dbReference type="eggNOG" id="ENOG502ZFCC">
    <property type="taxonomic scope" value="Bacteria"/>
</dbReference>
<name>G0AHC5_COLFT</name>
<reference evidence="3 4" key="2">
    <citation type="journal article" date="2006" name="J. Microbiol. Methods">
        <title>Genomic flank-sequencing of plasposon insertion sites for rapid identification of functional genes.</title>
        <authorList>
            <person name="Leveau J.H."/>
            <person name="Gerards S."/>
            <person name="Fritsche K."/>
            <person name="Zondag G."/>
            <person name="van Veen J.A."/>
        </authorList>
    </citation>
    <scope>NUCLEOTIDE SEQUENCE [LARGE SCALE GENOMIC DNA]</scope>
    <source>
        <strain evidence="3 4">Ter331</strain>
    </source>
</reference>
<dbReference type="HOGENOM" id="CLU_1537464_0_0_4"/>
<reference evidence="3 4" key="1">
    <citation type="journal article" date="2004" name="Environ. Microbiol.">
        <title>Phylogeny-function analysis of (meta)genomic libraries: screening for expression of ribosomal RNA genes by large-insert library fluorescent in situ hybridization (LIL-FISH).</title>
        <authorList>
            <person name="Leveau J.H."/>
            <person name="Gerards S."/>
            <person name="de Boer W."/>
            <person name="van Veen J.A."/>
        </authorList>
    </citation>
    <scope>NUCLEOTIDE SEQUENCE [LARGE SCALE GENOMIC DNA]</scope>
    <source>
        <strain evidence="3 4">Ter331</strain>
    </source>
</reference>
<evidence type="ECO:0000313" key="3">
    <source>
        <dbReference type="EMBL" id="AEK62531.1"/>
    </source>
</evidence>
<dbReference type="STRING" id="1005048.CFU_2704"/>
<evidence type="ECO:0000256" key="2">
    <source>
        <dbReference type="SAM" id="SignalP"/>
    </source>
</evidence>
<dbReference type="Proteomes" id="UP000008392">
    <property type="component" value="Chromosome"/>
</dbReference>
<protein>
    <recommendedName>
        <fullName evidence="5">Lipoprotein</fullName>
    </recommendedName>
</protein>
<accession>G0AHC5</accession>
<sequence>MKGRTIMNIKNILGNGMLLLATLACHAQSTVAKPLQPVAPGKAAAKSQPDGKIGAPVSVELISGGATSKNVTLPVQLQFKTDQPNTPLQVEYRSNDGLSLVTLGTATLISNQQGIVTDTPNVRATADGVYDLNVFVTVGDRTRAVSIPVTVGNAKPVKKASGKAMRTPQGEDLTIMPAQEKSQ</sequence>
<evidence type="ECO:0000313" key="4">
    <source>
        <dbReference type="Proteomes" id="UP000008392"/>
    </source>
</evidence>
<keyword evidence="2" id="KW-0732">Signal</keyword>
<reference evidence="3 4" key="3">
    <citation type="journal article" date="2008" name="FEMS Microbiol. Ecol.">
        <title>Identification and characterization of genes underlying chitinolysis in Collimonas fungivorans Ter331.</title>
        <authorList>
            <person name="Fritsche K."/>
            <person name="de Boer W."/>
            <person name="Gerards S."/>
            <person name="van den Berg M."/>
            <person name="van Veen J.A."/>
            <person name="Leveau J.H."/>
        </authorList>
    </citation>
    <scope>NUCLEOTIDE SEQUENCE [LARGE SCALE GENOMIC DNA]</scope>
    <source>
        <strain evidence="3 4">Ter331</strain>
    </source>
</reference>
<keyword evidence="4" id="KW-1185">Reference proteome</keyword>
<organism evidence="3 4">
    <name type="scientific">Collimonas fungivorans (strain Ter331)</name>
    <dbReference type="NCBI Taxonomy" id="1005048"/>
    <lineage>
        <taxon>Bacteria</taxon>
        <taxon>Pseudomonadati</taxon>
        <taxon>Pseudomonadota</taxon>
        <taxon>Betaproteobacteria</taxon>
        <taxon>Burkholderiales</taxon>
        <taxon>Oxalobacteraceae</taxon>
        <taxon>Collimonas</taxon>
    </lineage>
</organism>
<dbReference type="AlphaFoldDB" id="G0AHC5"/>
<dbReference type="PROSITE" id="PS51257">
    <property type="entry name" value="PROKAR_LIPOPROTEIN"/>
    <property type="match status" value="1"/>
</dbReference>
<proteinExistence type="predicted"/>
<gene>
    <name evidence="3" type="ordered locus">CFU_2704</name>
</gene>
<dbReference type="EMBL" id="CP002745">
    <property type="protein sequence ID" value="AEK62531.1"/>
    <property type="molecule type" value="Genomic_DNA"/>
</dbReference>
<feature type="signal peptide" evidence="2">
    <location>
        <begin position="1"/>
        <end position="27"/>
    </location>
</feature>
<reference evidence="3 4" key="5">
    <citation type="journal article" date="2011" name="ISME J.">
        <title>Dual transcriptional profiling of a bacterial/fungal confrontation: Collimonas fungivorans versus Aspergillus niger.</title>
        <authorList>
            <person name="Mela F."/>
            <person name="Fritsche K."/>
            <person name="de Boer W."/>
            <person name="van Veen J.A."/>
            <person name="de Graaff L.H."/>
            <person name="van den Berg M."/>
            <person name="Leveau J.H."/>
        </authorList>
    </citation>
    <scope>NUCLEOTIDE SEQUENCE [LARGE SCALE GENOMIC DNA]</scope>
    <source>
        <strain evidence="3 4">Ter331</strain>
    </source>
</reference>
<dbReference type="KEGG" id="cfu:CFU_2704"/>
<evidence type="ECO:0008006" key="5">
    <source>
        <dbReference type="Google" id="ProtNLM"/>
    </source>
</evidence>